<evidence type="ECO:0000256" key="7">
    <source>
        <dbReference type="SAM" id="MobiDB-lite"/>
    </source>
</evidence>
<evidence type="ECO:0000259" key="8">
    <source>
        <dbReference type="PROSITE" id="PS50071"/>
    </source>
</evidence>
<sequence>LITNSNGGHADAPSPHGQSAEPPASVKLQRKQPQNRRTAFTRQQLEGLEEEFRTNAYLTRLRRYEVAVSLGLSERQVIRS</sequence>
<dbReference type="PROSITE" id="PS50071">
    <property type="entry name" value="HOMEOBOX_2"/>
    <property type="match status" value="1"/>
</dbReference>
<keyword evidence="4" id="KW-0804">Transcription</keyword>
<dbReference type="GO" id="GO:0000978">
    <property type="term" value="F:RNA polymerase II cis-regulatory region sequence-specific DNA binding"/>
    <property type="evidence" value="ECO:0007669"/>
    <property type="project" value="TreeGrafter"/>
</dbReference>
<dbReference type="CDD" id="cd00086">
    <property type="entry name" value="homeodomain"/>
    <property type="match status" value="1"/>
</dbReference>
<dbReference type="Gene3D" id="1.10.10.60">
    <property type="entry name" value="Homeodomain-like"/>
    <property type="match status" value="1"/>
</dbReference>
<feature type="region of interest" description="Disordered" evidence="7">
    <location>
        <begin position="1"/>
        <end position="43"/>
    </location>
</feature>
<dbReference type="InterPro" id="IPR001356">
    <property type="entry name" value="HD"/>
</dbReference>
<dbReference type="GO" id="GO:0000981">
    <property type="term" value="F:DNA-binding transcription factor activity, RNA polymerase II-specific"/>
    <property type="evidence" value="ECO:0007669"/>
    <property type="project" value="TreeGrafter"/>
</dbReference>
<dbReference type="AlphaFoldDB" id="A0A0R3UB85"/>
<comment type="subcellular location">
    <subcellularLocation>
        <location evidence="1 5 6">Nucleus</location>
    </subcellularLocation>
</comment>
<proteinExistence type="predicted"/>
<evidence type="ECO:0000313" key="9">
    <source>
        <dbReference type="WBParaSite" id="MCOS_0000418301-mRNA-1"/>
    </source>
</evidence>
<evidence type="ECO:0000256" key="4">
    <source>
        <dbReference type="ARBA" id="ARBA00023163"/>
    </source>
</evidence>
<dbReference type="WBParaSite" id="MCOS_0000418301-mRNA-1">
    <property type="protein sequence ID" value="MCOS_0000418301-mRNA-1"/>
    <property type="gene ID" value="MCOS_0000418301"/>
</dbReference>
<dbReference type="InterPro" id="IPR042634">
    <property type="entry name" value="MOX-1/MOX-2"/>
</dbReference>
<keyword evidence="5 6" id="KW-0238">DNA-binding</keyword>
<accession>A0A0R3UB85</accession>
<feature type="domain" description="Homeobox" evidence="8">
    <location>
        <begin position="31"/>
        <end position="77"/>
    </location>
</feature>
<keyword evidence="5 6" id="KW-0371">Homeobox</keyword>
<dbReference type="SUPFAM" id="SSF46689">
    <property type="entry name" value="Homeodomain-like"/>
    <property type="match status" value="1"/>
</dbReference>
<name>A0A0R3UB85_MESCO</name>
<evidence type="ECO:0000256" key="5">
    <source>
        <dbReference type="PROSITE-ProRule" id="PRU00108"/>
    </source>
</evidence>
<reference evidence="9" key="1">
    <citation type="submission" date="2017-02" db="UniProtKB">
        <authorList>
            <consortium name="WormBaseParasite"/>
        </authorList>
    </citation>
    <scope>IDENTIFICATION</scope>
</reference>
<protein>
    <submittedName>
        <fullName evidence="9">Homeobox domain-containing protein</fullName>
    </submittedName>
</protein>
<evidence type="ECO:0000256" key="3">
    <source>
        <dbReference type="ARBA" id="ARBA00023015"/>
    </source>
</evidence>
<keyword evidence="2" id="KW-0217">Developmental protein</keyword>
<dbReference type="InterPro" id="IPR009057">
    <property type="entry name" value="Homeodomain-like_sf"/>
</dbReference>
<dbReference type="GO" id="GO:0005634">
    <property type="term" value="C:nucleus"/>
    <property type="evidence" value="ECO:0007669"/>
    <property type="project" value="UniProtKB-SubCell"/>
</dbReference>
<dbReference type="Pfam" id="PF00046">
    <property type="entry name" value="Homeodomain"/>
    <property type="match status" value="1"/>
</dbReference>
<organism evidence="9">
    <name type="scientific">Mesocestoides corti</name>
    <name type="common">Flatworm</name>
    <dbReference type="NCBI Taxonomy" id="53468"/>
    <lineage>
        <taxon>Eukaryota</taxon>
        <taxon>Metazoa</taxon>
        <taxon>Spiralia</taxon>
        <taxon>Lophotrochozoa</taxon>
        <taxon>Platyhelminthes</taxon>
        <taxon>Cestoda</taxon>
        <taxon>Eucestoda</taxon>
        <taxon>Cyclophyllidea</taxon>
        <taxon>Mesocestoididae</taxon>
        <taxon>Mesocestoides</taxon>
    </lineage>
</organism>
<dbReference type="GO" id="GO:0045944">
    <property type="term" value="P:positive regulation of transcription by RNA polymerase II"/>
    <property type="evidence" value="ECO:0007669"/>
    <property type="project" value="InterPro"/>
</dbReference>
<keyword evidence="3" id="KW-0805">Transcription regulation</keyword>
<feature type="DNA-binding region" description="Homeobox" evidence="5">
    <location>
        <begin position="33"/>
        <end position="78"/>
    </location>
</feature>
<dbReference type="PANTHER" id="PTHR24328:SF7">
    <property type="entry name" value="BUTTONLESS"/>
    <property type="match status" value="1"/>
</dbReference>
<keyword evidence="5 6" id="KW-0539">Nucleus</keyword>
<evidence type="ECO:0000256" key="1">
    <source>
        <dbReference type="ARBA" id="ARBA00004123"/>
    </source>
</evidence>
<dbReference type="PANTHER" id="PTHR24328">
    <property type="entry name" value="HOMEOBOX PROTEIN MOX"/>
    <property type="match status" value="1"/>
</dbReference>
<evidence type="ECO:0000256" key="2">
    <source>
        <dbReference type="ARBA" id="ARBA00022473"/>
    </source>
</evidence>
<evidence type="ECO:0000256" key="6">
    <source>
        <dbReference type="RuleBase" id="RU000682"/>
    </source>
</evidence>
<dbReference type="SMART" id="SM00389">
    <property type="entry name" value="HOX"/>
    <property type="match status" value="1"/>
</dbReference>